<proteinExistence type="inferred from homology"/>
<evidence type="ECO:0000256" key="2">
    <source>
        <dbReference type="ARBA" id="ARBA00004236"/>
    </source>
</evidence>
<evidence type="ECO:0000256" key="22">
    <source>
        <dbReference type="NCBIfam" id="TIGR02071"/>
    </source>
</evidence>
<evidence type="ECO:0000256" key="7">
    <source>
        <dbReference type="ARBA" id="ARBA00022475"/>
    </source>
</evidence>
<comment type="catalytic activity">
    <reaction evidence="21">
        <text>[GlcNAc-(1-&gt;4)-Mur2Ac(oyl-L-Ala-gamma-D-Glu-L-Lys-D-Ala-D-Ala)](n)-di-trans,octa-cis-undecaprenyl diphosphate + beta-D-GlcNAc-(1-&gt;4)-Mur2Ac(oyl-L-Ala-gamma-D-Glu-L-Lys-D-Ala-D-Ala)-di-trans,octa-cis-undecaprenyl diphosphate = [GlcNAc-(1-&gt;4)-Mur2Ac(oyl-L-Ala-gamma-D-Glu-L-Lys-D-Ala-D-Ala)](n+1)-di-trans,octa-cis-undecaprenyl diphosphate + di-trans,octa-cis-undecaprenyl diphosphate + H(+)</text>
        <dbReference type="Rhea" id="RHEA:23708"/>
        <dbReference type="Rhea" id="RHEA-COMP:9602"/>
        <dbReference type="Rhea" id="RHEA-COMP:9603"/>
        <dbReference type="ChEBI" id="CHEBI:15378"/>
        <dbReference type="ChEBI" id="CHEBI:58405"/>
        <dbReference type="ChEBI" id="CHEBI:60033"/>
        <dbReference type="ChEBI" id="CHEBI:78435"/>
        <dbReference type="EC" id="2.4.99.28"/>
    </reaction>
</comment>
<keyword evidence="14 23" id="KW-0573">Peptidoglycan synthesis</keyword>
<evidence type="ECO:0000313" key="29">
    <source>
        <dbReference type="Proteomes" id="UP000324760"/>
    </source>
</evidence>
<evidence type="ECO:0000256" key="9">
    <source>
        <dbReference type="ARBA" id="ARBA00022670"/>
    </source>
</evidence>
<dbReference type="InterPro" id="IPR001264">
    <property type="entry name" value="Glyco_trans_51"/>
</dbReference>
<dbReference type="Pfam" id="PF14814">
    <property type="entry name" value="UB2H"/>
    <property type="match status" value="1"/>
</dbReference>
<comment type="similarity">
    <text evidence="4 23">In the C-terminal section; belongs to the transpeptidase family.</text>
</comment>
<evidence type="ECO:0000256" key="1">
    <source>
        <dbReference type="ARBA" id="ARBA00002624"/>
    </source>
</evidence>
<keyword evidence="13 23" id="KW-0133">Cell shape</keyword>
<evidence type="ECO:0000259" key="26">
    <source>
        <dbReference type="Pfam" id="PF00912"/>
    </source>
</evidence>
<accession>A0A5P1RF91</accession>
<dbReference type="RefSeq" id="WP_138989087.1">
    <property type="nucleotide sequence ID" value="NZ_CP043869.1"/>
</dbReference>
<dbReference type="GO" id="GO:0008955">
    <property type="term" value="F:peptidoglycan glycosyltransferase activity"/>
    <property type="evidence" value="ECO:0007669"/>
    <property type="project" value="UniProtKB-UniRule"/>
</dbReference>
<keyword evidence="12" id="KW-0378">Hydrolase</keyword>
<dbReference type="GO" id="GO:0009252">
    <property type="term" value="P:peptidoglycan biosynthetic process"/>
    <property type="evidence" value="ECO:0007669"/>
    <property type="project" value="UniProtKB-UniRule"/>
</dbReference>
<dbReference type="Proteomes" id="UP000324760">
    <property type="component" value="Chromosome"/>
</dbReference>
<dbReference type="GO" id="GO:0006508">
    <property type="term" value="P:proteolysis"/>
    <property type="evidence" value="ECO:0007669"/>
    <property type="project" value="UniProtKB-KW"/>
</dbReference>
<keyword evidence="18 23" id="KW-0961">Cell wall biogenesis/degradation</keyword>
<dbReference type="GO" id="GO:0008360">
    <property type="term" value="P:regulation of cell shape"/>
    <property type="evidence" value="ECO:0007669"/>
    <property type="project" value="UniProtKB-UniRule"/>
</dbReference>
<evidence type="ECO:0000256" key="13">
    <source>
        <dbReference type="ARBA" id="ARBA00022960"/>
    </source>
</evidence>
<dbReference type="FunFam" id="1.10.3810.10:FF:000001">
    <property type="entry name" value="Penicillin-binding protein 1A"/>
    <property type="match status" value="1"/>
</dbReference>
<evidence type="ECO:0000259" key="27">
    <source>
        <dbReference type="Pfam" id="PF14814"/>
    </source>
</evidence>
<sequence>MAKKRTPAKKTSSRAKKAPASRSIWRKLLSLLFKLSLVAFVLGGIGMIYLDAQIREQFEGKRWALPAKVFARPLELYPGAPFSITDLKLELKGLGYQQTTHASKPGQAAFSKSTAHIYTRGFDFPDGRESAQRLILDFSGNTLSRIKSAQGQTLHLARLEPVLIGGIYPQNNEDRDLIRLEDAPVGLKDALIAIEDRSYYEHFGISLKGIARAMWINLQAGRFVQGGSTLTQQLIKNFYLTSERTLARKLMEIPMAVLLDFHYSKEEILEAYLNEVYLGQEGSRAIHGFGLAAQYYFALPIQELQLHQVALLAGLVKGPSYYDPRRNPERAKKRRDLVLSVLRDEGTISESLYQDTIKMPLGVVKQKSLLKGAYPAYLDIVKRQLRESYRDEDLRTEGLRVFTSLNPIVQAKAEAALTKTISSLEKRYGKRLSELEGSMVVTDPQTGEVLSIIGGRSTRYQGFNRALDAVRPIGSLVKPAVYLSALERGYTLVSPIEDEPFSVDMPNGQVWQPQNFDKQPHGVVPLHRALAQSYNLSTARLGMDVGLDNVIKTLRQLGVEREIDPYPSLLLGAQGLPVAEVASVYQTIAANGFQMPLRSIRQVTDSSGVELSRYPFQVRQTVSGESVHLLQYAMQEVARSGTARSIYSSLPSDLNVGGKTGTSNDQRDSWFAGFTGNRLAVVWLGRDDNEPLPFTGSGGALKVWTEFMKNERPEPFITPVPEGVEYLWVDQETGYLSDERCQGAVQIPFLKGTKPQYRVDCGVEPVQNRGAEPLDWFRRWFRQE</sequence>
<keyword evidence="9" id="KW-0645">Protease</keyword>
<evidence type="ECO:0000256" key="18">
    <source>
        <dbReference type="ARBA" id="ARBA00023316"/>
    </source>
</evidence>
<evidence type="ECO:0000256" key="8">
    <source>
        <dbReference type="ARBA" id="ARBA00022645"/>
    </source>
</evidence>
<dbReference type="GO" id="GO:0071555">
    <property type="term" value="P:cell wall organization"/>
    <property type="evidence" value="ECO:0007669"/>
    <property type="project" value="UniProtKB-UniRule"/>
</dbReference>
<comment type="catalytic activity">
    <reaction evidence="20">
        <text>Preferential cleavage: (Ac)2-L-Lys-D-Ala-|-D-Ala. Also transpeptidation of peptidyl-alanyl moieties that are N-acyl substituents of D-alanine.</text>
        <dbReference type="EC" id="3.4.16.4"/>
    </reaction>
</comment>
<evidence type="ECO:0000256" key="12">
    <source>
        <dbReference type="ARBA" id="ARBA00022801"/>
    </source>
</evidence>
<keyword evidence="29" id="KW-1185">Reference proteome</keyword>
<organism evidence="28 29">
    <name type="scientific">Neptunomonas concharum</name>
    <dbReference type="NCBI Taxonomy" id="1031538"/>
    <lineage>
        <taxon>Bacteria</taxon>
        <taxon>Pseudomonadati</taxon>
        <taxon>Pseudomonadota</taxon>
        <taxon>Gammaproteobacteria</taxon>
        <taxon>Oceanospirillales</taxon>
        <taxon>Oceanospirillaceae</taxon>
        <taxon>Neptunomonas</taxon>
    </lineage>
</organism>
<protein>
    <recommendedName>
        <fullName evidence="6 22">Penicillin-binding protein 1B</fullName>
        <shortName evidence="23">PBP-1b</shortName>
        <shortName evidence="23">PBP1b</shortName>
    </recommendedName>
    <alternativeName>
        <fullName evidence="19 23">Murein polymerase</fullName>
    </alternativeName>
</protein>
<dbReference type="NCBIfam" id="TIGR02071">
    <property type="entry name" value="PBP_1b"/>
    <property type="match status" value="1"/>
</dbReference>
<dbReference type="InterPro" id="IPR001460">
    <property type="entry name" value="PCN-bd_Tpept"/>
</dbReference>
<dbReference type="InterPro" id="IPR050396">
    <property type="entry name" value="Glycosyltr_51/Transpeptidase"/>
</dbReference>
<name>A0A5P1RF91_9GAMM</name>
<evidence type="ECO:0000256" key="5">
    <source>
        <dbReference type="ARBA" id="ARBA00007739"/>
    </source>
</evidence>
<dbReference type="PIRSF" id="PIRSF002799">
    <property type="entry name" value="PBP_1b"/>
    <property type="match status" value="1"/>
</dbReference>
<dbReference type="GO" id="GO:0046677">
    <property type="term" value="P:response to antibiotic"/>
    <property type="evidence" value="ECO:0007669"/>
    <property type="project" value="UniProtKB-UniRule"/>
</dbReference>
<dbReference type="Gene3D" id="3.40.710.10">
    <property type="entry name" value="DD-peptidase/beta-lactamase superfamily"/>
    <property type="match status" value="1"/>
</dbReference>
<comment type="subcellular location">
    <subcellularLocation>
        <location evidence="2">Cell membrane</location>
    </subcellularLocation>
</comment>
<feature type="domain" description="Bifunctional transglycosylase second" evidence="27">
    <location>
        <begin position="76"/>
        <end position="159"/>
    </location>
</feature>
<dbReference type="UniPathway" id="UPA00219"/>
<dbReference type="SUPFAM" id="SSF56601">
    <property type="entry name" value="beta-lactamase/transpeptidase-like"/>
    <property type="match status" value="1"/>
</dbReference>
<evidence type="ECO:0000256" key="4">
    <source>
        <dbReference type="ARBA" id="ARBA00007090"/>
    </source>
</evidence>
<dbReference type="InterPro" id="IPR036950">
    <property type="entry name" value="PBP_transglycosylase"/>
</dbReference>
<feature type="active site" description="Proton donor; for transglycosylase activity" evidence="24">
    <location>
        <position position="195"/>
    </location>
</feature>
<dbReference type="GO" id="GO:0009002">
    <property type="term" value="F:serine-type D-Ala-D-Ala carboxypeptidase activity"/>
    <property type="evidence" value="ECO:0007669"/>
    <property type="project" value="UniProtKB-EC"/>
</dbReference>
<dbReference type="Pfam" id="PF00905">
    <property type="entry name" value="Transpeptidase"/>
    <property type="match status" value="1"/>
</dbReference>
<comment type="function">
    <text evidence="1 23">Cell wall formation. Synthesis of cross-linked peptidoglycan from the lipid intermediates. The enzyme has a penicillin-insensitive transglycosylase N-terminal domain (formation of linear glycan strands) and a penicillin-sensitive transpeptidase C-terminal domain (cross-linking of the peptide subunits).</text>
</comment>
<dbReference type="GO" id="GO:0009274">
    <property type="term" value="C:peptidoglycan-based cell wall"/>
    <property type="evidence" value="ECO:0007669"/>
    <property type="project" value="UniProtKB-UniRule"/>
</dbReference>
<dbReference type="InterPro" id="IPR011813">
    <property type="entry name" value="PBP_1b"/>
</dbReference>
<keyword evidence="8" id="KW-0121">Carboxypeptidase</keyword>
<dbReference type="InterPro" id="IPR012338">
    <property type="entry name" value="Beta-lactam/transpept-like"/>
</dbReference>
<dbReference type="Gene3D" id="1.10.3810.10">
    <property type="entry name" value="Biosynthetic peptidoglycan transglycosylase-like"/>
    <property type="match status" value="1"/>
</dbReference>
<keyword evidence="15" id="KW-0472">Membrane</keyword>
<feature type="domain" description="Glycosyl transferase family 51" evidence="26">
    <location>
        <begin position="170"/>
        <end position="340"/>
    </location>
</feature>
<keyword evidence="16" id="KW-0046">Antibiotic resistance</keyword>
<evidence type="ECO:0000256" key="10">
    <source>
        <dbReference type="ARBA" id="ARBA00022676"/>
    </source>
</evidence>
<dbReference type="AlphaFoldDB" id="A0A5P1RF91"/>
<dbReference type="Gene3D" id="1.20.5.100">
    <property type="entry name" value="Cytochrome c1, transmembrane anchor, C-terminal"/>
    <property type="match status" value="1"/>
</dbReference>
<comment type="similarity">
    <text evidence="5 23">In the N-terminal section; belongs to the glycosyltransferase 51 family.</text>
</comment>
<evidence type="ECO:0000256" key="17">
    <source>
        <dbReference type="ARBA" id="ARBA00023268"/>
    </source>
</evidence>
<gene>
    <name evidence="28" type="primary">mrcB</name>
    <name evidence="28" type="ORF">F0U83_15115</name>
</gene>
<dbReference type="EMBL" id="CP043869">
    <property type="protein sequence ID" value="QEQ97936.1"/>
    <property type="molecule type" value="Genomic_DNA"/>
</dbReference>
<dbReference type="InterPro" id="IPR023346">
    <property type="entry name" value="Lysozyme-like_dom_sf"/>
</dbReference>
<evidence type="ECO:0000259" key="25">
    <source>
        <dbReference type="Pfam" id="PF00905"/>
    </source>
</evidence>
<feature type="domain" description="Penicillin-binding protein transpeptidase" evidence="25">
    <location>
        <begin position="437"/>
        <end position="675"/>
    </location>
</feature>
<reference evidence="28 29" key="1">
    <citation type="journal article" date="2019" name="Biochem. Eng. J.">
        <title>Metabolic engineering of the marine bacteria Neptunomonas concharum for the production of acetoin and meso-2,3-butanediol from acetate.</title>
        <authorList>
            <person name="Li W."/>
            <person name="Pu N."/>
            <person name="Liu C.-X."/>
            <person name="Yuan Q.-P."/>
            <person name="Li Z.-J."/>
        </authorList>
    </citation>
    <scope>NUCLEOTIDE SEQUENCE [LARGE SCALE GENOMIC DNA]</scope>
    <source>
        <strain evidence="28 29">JCM17730</strain>
    </source>
</reference>
<keyword evidence="7" id="KW-1003">Cell membrane</keyword>
<evidence type="ECO:0000256" key="14">
    <source>
        <dbReference type="ARBA" id="ARBA00022984"/>
    </source>
</evidence>
<dbReference type="KEGG" id="ncu:F0U83_15115"/>
<dbReference type="Gene3D" id="3.30.2060.10">
    <property type="entry name" value="Penicillin-binding protein 1b domain"/>
    <property type="match status" value="1"/>
</dbReference>
<dbReference type="PANTHER" id="PTHR32282">
    <property type="entry name" value="BINDING PROTEIN TRANSPEPTIDASE, PUTATIVE-RELATED"/>
    <property type="match status" value="1"/>
</dbReference>
<dbReference type="GO" id="GO:0030288">
    <property type="term" value="C:outer membrane-bounded periplasmic space"/>
    <property type="evidence" value="ECO:0007669"/>
    <property type="project" value="TreeGrafter"/>
</dbReference>
<feature type="active site" description="Acyl-ester intermediate; for transpeptidase activity" evidence="24">
    <location>
        <position position="475"/>
    </location>
</feature>
<dbReference type="GO" id="GO:0005886">
    <property type="term" value="C:plasma membrane"/>
    <property type="evidence" value="ECO:0007669"/>
    <property type="project" value="UniProtKB-SubCell"/>
</dbReference>
<dbReference type="InterPro" id="IPR028166">
    <property type="entry name" value="UB2H"/>
</dbReference>
<evidence type="ECO:0000256" key="21">
    <source>
        <dbReference type="ARBA" id="ARBA00049902"/>
    </source>
</evidence>
<evidence type="ECO:0000256" key="11">
    <source>
        <dbReference type="ARBA" id="ARBA00022679"/>
    </source>
</evidence>
<dbReference type="GO" id="GO:0008658">
    <property type="term" value="F:penicillin binding"/>
    <property type="evidence" value="ECO:0007669"/>
    <property type="project" value="UniProtKB-UniRule"/>
</dbReference>
<evidence type="ECO:0000256" key="20">
    <source>
        <dbReference type="ARBA" id="ARBA00034000"/>
    </source>
</evidence>
<keyword evidence="17" id="KW-0511">Multifunctional enzyme</keyword>
<evidence type="ECO:0000256" key="3">
    <source>
        <dbReference type="ARBA" id="ARBA00004752"/>
    </source>
</evidence>
<evidence type="ECO:0000256" key="23">
    <source>
        <dbReference type="PIRNR" id="PIRNR002799"/>
    </source>
</evidence>
<dbReference type="SUPFAM" id="SSF53955">
    <property type="entry name" value="Lysozyme-like"/>
    <property type="match status" value="1"/>
</dbReference>
<comment type="pathway">
    <text evidence="3 23">Cell wall biogenesis; peptidoglycan biosynthesis.</text>
</comment>
<dbReference type="OrthoDB" id="9766909at2"/>
<evidence type="ECO:0000256" key="24">
    <source>
        <dbReference type="PIRSR" id="PIRSR002799-1"/>
    </source>
</evidence>
<evidence type="ECO:0000256" key="16">
    <source>
        <dbReference type="ARBA" id="ARBA00023251"/>
    </source>
</evidence>
<evidence type="ECO:0000256" key="19">
    <source>
        <dbReference type="ARBA" id="ARBA00032454"/>
    </source>
</evidence>
<evidence type="ECO:0000313" key="28">
    <source>
        <dbReference type="EMBL" id="QEQ97936.1"/>
    </source>
</evidence>
<dbReference type="PANTHER" id="PTHR32282:SF11">
    <property type="entry name" value="PENICILLIN-BINDING PROTEIN 1B"/>
    <property type="match status" value="1"/>
</dbReference>
<dbReference type="Pfam" id="PF00912">
    <property type="entry name" value="Transgly"/>
    <property type="match status" value="1"/>
</dbReference>
<keyword evidence="11 23" id="KW-0808">Transferase</keyword>
<keyword evidence="10 23" id="KW-0328">Glycosyltransferase</keyword>
<evidence type="ECO:0000256" key="6">
    <source>
        <dbReference type="ARBA" id="ARBA00018637"/>
    </source>
</evidence>
<evidence type="ECO:0000256" key="15">
    <source>
        <dbReference type="ARBA" id="ARBA00023136"/>
    </source>
</evidence>